<organism evidence="2 3">
    <name type="scientific">Ditylenchus dipsaci</name>
    <dbReference type="NCBI Taxonomy" id="166011"/>
    <lineage>
        <taxon>Eukaryota</taxon>
        <taxon>Metazoa</taxon>
        <taxon>Ecdysozoa</taxon>
        <taxon>Nematoda</taxon>
        <taxon>Chromadorea</taxon>
        <taxon>Rhabditida</taxon>
        <taxon>Tylenchina</taxon>
        <taxon>Tylenchomorpha</taxon>
        <taxon>Sphaerularioidea</taxon>
        <taxon>Anguinidae</taxon>
        <taxon>Anguininae</taxon>
        <taxon>Ditylenchus</taxon>
    </lineage>
</organism>
<accession>A0A915EI97</accession>
<keyword evidence="2" id="KW-1185">Reference proteome</keyword>
<evidence type="ECO:0000313" key="3">
    <source>
        <dbReference type="WBParaSite" id="jg6288"/>
    </source>
</evidence>
<protein>
    <submittedName>
        <fullName evidence="3">Uncharacterized protein</fullName>
    </submittedName>
</protein>
<name>A0A915EI97_9BILA</name>
<keyword evidence="1" id="KW-1133">Transmembrane helix</keyword>
<dbReference type="Proteomes" id="UP000887574">
    <property type="component" value="Unplaced"/>
</dbReference>
<feature type="transmembrane region" description="Helical" evidence="1">
    <location>
        <begin position="7"/>
        <end position="27"/>
    </location>
</feature>
<dbReference type="AlphaFoldDB" id="A0A915EI97"/>
<feature type="transmembrane region" description="Helical" evidence="1">
    <location>
        <begin position="129"/>
        <end position="153"/>
    </location>
</feature>
<reference evidence="3" key="1">
    <citation type="submission" date="2022-11" db="UniProtKB">
        <authorList>
            <consortium name="WormBaseParasite"/>
        </authorList>
    </citation>
    <scope>IDENTIFICATION</scope>
</reference>
<keyword evidence="1" id="KW-0812">Transmembrane</keyword>
<proteinExistence type="predicted"/>
<dbReference type="WBParaSite" id="jg6288">
    <property type="protein sequence ID" value="jg6288"/>
    <property type="gene ID" value="jg6288"/>
</dbReference>
<evidence type="ECO:0000313" key="2">
    <source>
        <dbReference type="Proteomes" id="UP000887574"/>
    </source>
</evidence>
<keyword evidence="1" id="KW-0472">Membrane</keyword>
<sequence length="237" mass="27079">MTSSEYAARLLFFLLIVFVIVVIIEMLTGEREDSEYVVLPNSPSETSRSRSIQCRHRSSISSNSNSRHRVLIMSSSIFRILHLRRMSNFKILRLDGQMPRTSLNLVIVEQRSMCILIDSGETLYNIAAIPFWCWLFPFLCVICVCISVACLVCRKKTTSEGCIYKLPCHNQHVPPPNPAYPTPAYAQPPAYPACLQQQPLNPHPAQQQQYGRIRLIRILKISYVNLWLDGRIEKSAP</sequence>
<evidence type="ECO:0000256" key="1">
    <source>
        <dbReference type="SAM" id="Phobius"/>
    </source>
</evidence>